<reference evidence="3" key="1">
    <citation type="submission" date="2015-10" db="EMBL/GenBank/DDBJ databases">
        <title>Description of Candidatus Tenderia electrophaga gen. nov, sp. nov., an Uncultivated Electroautotroph from a Biocathode Enrichment.</title>
        <authorList>
            <person name="Eddie B.J."/>
            <person name="Malanoski A.P."/>
            <person name="Wang Z."/>
            <person name="Hall R.J."/>
            <person name="Oh S.D."/>
            <person name="Heiner C."/>
            <person name="Lin B."/>
            <person name="Strycharz-Glaven S.M."/>
        </authorList>
    </citation>
    <scope>NUCLEOTIDE SEQUENCE [LARGE SCALE GENOMIC DNA]</scope>
    <source>
        <strain evidence="3">NRL1</strain>
        <plasmid evidence="3">unnamed</plasmid>
    </source>
</reference>
<proteinExistence type="predicted"/>
<keyword evidence="2" id="KW-1133">Transmembrane helix</keyword>
<geneLocation type="plasmid" evidence="3 4">
    <name>unnamed</name>
</geneLocation>
<feature type="region of interest" description="Disordered" evidence="1">
    <location>
        <begin position="327"/>
        <end position="375"/>
    </location>
</feature>
<evidence type="ECO:0000313" key="3">
    <source>
        <dbReference type="EMBL" id="ALP54964.1"/>
    </source>
</evidence>
<dbReference type="AlphaFoldDB" id="A0A0S2TII5"/>
<feature type="region of interest" description="Disordered" evidence="1">
    <location>
        <begin position="407"/>
        <end position="447"/>
    </location>
</feature>
<feature type="compositionally biased region" description="Polar residues" evidence="1">
    <location>
        <begin position="353"/>
        <end position="363"/>
    </location>
</feature>
<name>A0A0S2TII5_9GAMM</name>
<gene>
    <name evidence="3" type="ORF">Tel_17055</name>
</gene>
<organism evidence="3 4">
    <name type="scientific">Candidatus Tenderia electrophaga</name>
    <dbReference type="NCBI Taxonomy" id="1748243"/>
    <lineage>
        <taxon>Bacteria</taxon>
        <taxon>Pseudomonadati</taxon>
        <taxon>Pseudomonadota</taxon>
        <taxon>Gammaproteobacteria</taxon>
        <taxon>Candidatus Tenderiales</taxon>
        <taxon>Candidatus Tenderiaceae</taxon>
        <taxon>Candidatus Tenderia</taxon>
    </lineage>
</organism>
<feature type="compositionally biased region" description="Basic residues" evidence="1">
    <location>
        <begin position="434"/>
        <end position="447"/>
    </location>
</feature>
<feature type="compositionally biased region" description="Low complexity" evidence="1">
    <location>
        <begin position="331"/>
        <end position="343"/>
    </location>
</feature>
<feature type="transmembrane region" description="Helical" evidence="2">
    <location>
        <begin position="192"/>
        <end position="215"/>
    </location>
</feature>
<feature type="transmembrane region" description="Helical" evidence="2">
    <location>
        <begin position="268"/>
        <end position="288"/>
    </location>
</feature>
<sequence length="447" mass="46922">MDFVVSLIELFSAAPIYANVESLALWMLTHITPVLVVIAMWVRLTETQLDSFAGQSRYAAAVRDFLWYGFLLSAYMAIGAMISYAFNNFYGLLNEKGSFEVVFTQMQTFIEQINQMDKADQGLGSSALSLVTAPTTGIAYFVYYLSLIVVVFLLVVMRLALAVGYGLVFVWGLVVIPLSMTSKFKMLRGWGIFAAGVLLWPIIEAILIWFFSPVLSGAAQNLISGDASSFMVEKAGVYLLYTVLNFLIAAIIIAAPLIAGLMAANNSAMSSLVMPFAGAAMAASATTLKVTRQRMTGGARDSVAAVGSSDLAQAASAKIEGAARTMTGMGPAARPASAAAASRMTNHGRLSESLRTQTPSASGANPDASKANNGASAKKAATAAVVQQATAATTGGGVDVKGSAAGASYEAPAQDAKQGDATPARTRSSEAARRGHFIHQNLKKKGS</sequence>
<feature type="transmembrane region" description="Helical" evidence="2">
    <location>
        <begin position="65"/>
        <end position="86"/>
    </location>
</feature>
<accession>A0A0S2TII5</accession>
<evidence type="ECO:0000313" key="4">
    <source>
        <dbReference type="Proteomes" id="UP000055136"/>
    </source>
</evidence>
<evidence type="ECO:0000256" key="1">
    <source>
        <dbReference type="SAM" id="MobiDB-lite"/>
    </source>
</evidence>
<protein>
    <submittedName>
        <fullName evidence="3">Uncharacterized protein</fullName>
    </submittedName>
</protein>
<evidence type="ECO:0000256" key="2">
    <source>
        <dbReference type="SAM" id="Phobius"/>
    </source>
</evidence>
<dbReference type="EMBL" id="CP013100">
    <property type="protein sequence ID" value="ALP54964.1"/>
    <property type="molecule type" value="Genomic_DNA"/>
</dbReference>
<feature type="transmembrane region" description="Helical" evidence="2">
    <location>
        <begin position="138"/>
        <end position="156"/>
    </location>
</feature>
<keyword evidence="3" id="KW-0614">Plasmid</keyword>
<feature type="transmembrane region" description="Helical" evidence="2">
    <location>
        <begin position="163"/>
        <end position="180"/>
    </location>
</feature>
<feature type="transmembrane region" description="Helical" evidence="2">
    <location>
        <begin position="23"/>
        <end position="44"/>
    </location>
</feature>
<dbReference type="Proteomes" id="UP000055136">
    <property type="component" value="Plasmid unnamed"/>
</dbReference>
<dbReference type="KEGG" id="tee:Tel_17055"/>
<feature type="transmembrane region" description="Helical" evidence="2">
    <location>
        <begin position="236"/>
        <end position="262"/>
    </location>
</feature>
<keyword evidence="2" id="KW-0472">Membrane</keyword>
<keyword evidence="2" id="KW-0812">Transmembrane</keyword>
<keyword evidence="4" id="KW-1185">Reference proteome</keyword>